<protein>
    <submittedName>
        <fullName evidence="3">Nickel ABC transporter substrate-binding protein</fullName>
    </submittedName>
</protein>
<dbReference type="SUPFAM" id="SSF53850">
    <property type="entry name" value="Periplasmic binding protein-like II"/>
    <property type="match status" value="1"/>
</dbReference>
<evidence type="ECO:0000259" key="2">
    <source>
        <dbReference type="Pfam" id="PF00496"/>
    </source>
</evidence>
<dbReference type="InterPro" id="IPR000914">
    <property type="entry name" value="SBP_5_dom"/>
</dbReference>
<comment type="caution">
    <text evidence="3">The sequence shown here is derived from an EMBL/GenBank/DDBJ whole genome shotgun (WGS) entry which is preliminary data.</text>
</comment>
<evidence type="ECO:0000313" key="3">
    <source>
        <dbReference type="EMBL" id="MCZ6160580.1"/>
    </source>
</evidence>
<dbReference type="Gene3D" id="3.10.105.10">
    <property type="entry name" value="Dipeptide-binding Protein, Domain 3"/>
    <property type="match status" value="1"/>
</dbReference>
<feature type="signal peptide" evidence="1">
    <location>
        <begin position="1"/>
        <end position="20"/>
    </location>
</feature>
<dbReference type="GO" id="GO:0015675">
    <property type="term" value="P:nickel cation transport"/>
    <property type="evidence" value="ECO:0007669"/>
    <property type="project" value="InterPro"/>
</dbReference>
<dbReference type="InterPro" id="IPR039424">
    <property type="entry name" value="SBP_5"/>
</dbReference>
<dbReference type="GO" id="GO:0043190">
    <property type="term" value="C:ATP-binding cassette (ABC) transporter complex"/>
    <property type="evidence" value="ECO:0007669"/>
    <property type="project" value="InterPro"/>
</dbReference>
<dbReference type="NCBIfam" id="TIGR02294">
    <property type="entry name" value="nickel_nikA"/>
    <property type="match status" value="1"/>
</dbReference>
<evidence type="ECO:0000256" key="1">
    <source>
        <dbReference type="SAM" id="SignalP"/>
    </source>
</evidence>
<proteinExistence type="predicted"/>
<dbReference type="EMBL" id="JAPXGO010000010">
    <property type="protein sequence ID" value="MCZ6160580.1"/>
    <property type="molecule type" value="Genomic_DNA"/>
</dbReference>
<dbReference type="Gene3D" id="3.40.190.10">
    <property type="entry name" value="Periplasmic binding protein-like II"/>
    <property type="match status" value="1"/>
</dbReference>
<feature type="domain" description="Solute-binding protein family 5" evidence="2">
    <location>
        <begin position="63"/>
        <end position="428"/>
    </location>
</feature>
<dbReference type="InterPro" id="IPR011980">
    <property type="entry name" value="CntA-like"/>
</dbReference>
<keyword evidence="1" id="KW-0732">Signal</keyword>
<dbReference type="Proteomes" id="UP001075225">
    <property type="component" value="Unassembled WGS sequence"/>
</dbReference>
<organism evidence="3 4">
    <name type="scientific">Campylobacter ureolyticus</name>
    <dbReference type="NCBI Taxonomy" id="827"/>
    <lineage>
        <taxon>Bacteria</taxon>
        <taxon>Pseudomonadati</taxon>
        <taxon>Campylobacterota</taxon>
        <taxon>Epsilonproteobacteria</taxon>
        <taxon>Campylobacterales</taxon>
        <taxon>Campylobacteraceae</taxon>
        <taxon>Campylobacter</taxon>
    </lineage>
</organism>
<dbReference type="PANTHER" id="PTHR30290">
    <property type="entry name" value="PERIPLASMIC BINDING COMPONENT OF ABC TRANSPORTER"/>
    <property type="match status" value="1"/>
</dbReference>
<dbReference type="GO" id="GO:0015833">
    <property type="term" value="P:peptide transport"/>
    <property type="evidence" value="ECO:0007669"/>
    <property type="project" value="TreeGrafter"/>
</dbReference>
<dbReference type="GO" id="GO:0030288">
    <property type="term" value="C:outer membrane-bounded periplasmic space"/>
    <property type="evidence" value="ECO:0007669"/>
    <property type="project" value="TreeGrafter"/>
</dbReference>
<dbReference type="GO" id="GO:0020037">
    <property type="term" value="F:heme binding"/>
    <property type="evidence" value="ECO:0007669"/>
    <property type="project" value="InterPro"/>
</dbReference>
<gene>
    <name evidence="3" type="primary">nikA</name>
    <name evidence="3" type="ORF">O6B32_08815</name>
</gene>
<dbReference type="PIRSF" id="PIRSF002741">
    <property type="entry name" value="MppA"/>
    <property type="match status" value="1"/>
</dbReference>
<dbReference type="RefSeq" id="WP_269485146.1">
    <property type="nucleotide sequence ID" value="NZ_JAPXGO010000010.1"/>
</dbReference>
<dbReference type="InterPro" id="IPR030678">
    <property type="entry name" value="Peptide/Ni-bd"/>
</dbReference>
<evidence type="ECO:0000313" key="4">
    <source>
        <dbReference type="Proteomes" id="UP001075225"/>
    </source>
</evidence>
<dbReference type="Pfam" id="PF00496">
    <property type="entry name" value="SBP_bac_5"/>
    <property type="match status" value="1"/>
</dbReference>
<dbReference type="GO" id="GO:1904680">
    <property type="term" value="F:peptide transmembrane transporter activity"/>
    <property type="evidence" value="ECO:0007669"/>
    <property type="project" value="TreeGrafter"/>
</dbReference>
<accession>A0A9Q4KNB4</accession>
<sequence>MRCFLRFTLIFISVFSLSVAKDTLNFAVSKNVGPLNPHLYSPNEMFAQNMVYEGLVDYSESGVIPKLALSWEISKDGTSYIFHLRKDAVFSNGEKFNASAVKSNFDAIMDNKKRHSWLELTNIIKSYEVKDEYTFVLNIDHPYEPTLRELALVRPFRFIAPTAMINGGTKDGIKEAIGTGAYILKESKLGVYDKFVANKKHYEFNPKYDEILAKVIPDPNTKVIALKTGEVDLIYGNGQITLDSFNELKKDYPTIISKPMLTTTLALNSSKFPTSDLSVRKALNMILDKDMINEKLFYKTQKKADFLFNPNLEGANLYVKPYEFNINKANEILENDGWILKGDIRYKDNKPLNLELVYIGSDTAQKGIAEILQANAKKIGANVELIAQESTIFYKRQKNGTFNLIFNNTWGAPYDPVAFLASMRAPSHADFMAQSGLENKALIDKKITEILSTLDVDKRNSLIKEVLTILHNEAIYIPITYMTDQVVYRKNVDGISSDIVKYNIKFWEFYPVKNKR</sequence>
<dbReference type="GO" id="GO:0016151">
    <property type="term" value="F:nickel cation binding"/>
    <property type="evidence" value="ECO:0007669"/>
    <property type="project" value="InterPro"/>
</dbReference>
<reference evidence="3" key="1">
    <citation type="submission" date="2022-12" db="EMBL/GenBank/DDBJ databases">
        <title>Species Delineation and Comparative Genomics within the Campylobacter ureolyticus Complex.</title>
        <authorList>
            <person name="Maki J."/>
            <person name="Howard M."/>
            <person name="Connelly S."/>
            <person name="Hardy D.J."/>
            <person name="Cameron A."/>
        </authorList>
    </citation>
    <scope>NUCLEOTIDE SEQUENCE</scope>
    <source>
        <strain evidence="3">URMC_787</strain>
    </source>
</reference>
<dbReference type="PANTHER" id="PTHR30290:SF37">
    <property type="entry name" value="NICKEL-BINDING PERIPLASMIC PROTEIN"/>
    <property type="match status" value="1"/>
</dbReference>
<feature type="chain" id="PRO_5040165747" evidence="1">
    <location>
        <begin position="21"/>
        <end position="516"/>
    </location>
</feature>
<name>A0A9Q4KNB4_9BACT</name>
<dbReference type="CDD" id="cd08489">
    <property type="entry name" value="PBP2_NikA"/>
    <property type="match status" value="1"/>
</dbReference>
<dbReference type="AlphaFoldDB" id="A0A9Q4KNB4"/>